<protein>
    <submittedName>
        <fullName evidence="1">Uncharacterized protein</fullName>
    </submittedName>
</protein>
<proteinExistence type="predicted"/>
<dbReference type="KEGG" id="uru:DSM104443_00259"/>
<organism evidence="1 2">
    <name type="scientific">Usitatibacter rugosus</name>
    <dbReference type="NCBI Taxonomy" id="2732067"/>
    <lineage>
        <taxon>Bacteria</taxon>
        <taxon>Pseudomonadati</taxon>
        <taxon>Pseudomonadota</taxon>
        <taxon>Betaproteobacteria</taxon>
        <taxon>Nitrosomonadales</taxon>
        <taxon>Usitatibacteraceae</taxon>
        <taxon>Usitatibacter</taxon>
    </lineage>
</organism>
<name>A0A6M4GPW9_9PROT</name>
<accession>A0A6M4GPW9</accession>
<keyword evidence="2" id="KW-1185">Reference proteome</keyword>
<evidence type="ECO:0000313" key="2">
    <source>
        <dbReference type="Proteomes" id="UP000501534"/>
    </source>
</evidence>
<dbReference type="Proteomes" id="UP000501534">
    <property type="component" value="Chromosome"/>
</dbReference>
<sequence length="99" mass="10564">MGDDATDEWRSAAIVDPDEPSTHGLGTITWNSQVTIPSGEELVLGAVYAEANRSLNIVVSHNGKQLLNMSGFKLKPTTYDPTALFLTPGGLHVQVMVGI</sequence>
<dbReference type="EMBL" id="CP053069">
    <property type="protein sequence ID" value="QJR09222.1"/>
    <property type="molecule type" value="Genomic_DNA"/>
</dbReference>
<gene>
    <name evidence="1" type="ORF">DSM104443_00259</name>
</gene>
<evidence type="ECO:0000313" key="1">
    <source>
        <dbReference type="EMBL" id="QJR09222.1"/>
    </source>
</evidence>
<reference evidence="1 2" key="1">
    <citation type="submission" date="2020-04" db="EMBL/GenBank/DDBJ databases">
        <title>Usitatibacter rugosus gen. nov., sp. nov. and Usitatibacter palustris sp. nov., novel members of Usitatibacteraceae fam. nov. within the order Nitrosomonadales isolated from soil.</title>
        <authorList>
            <person name="Huber K.J."/>
            <person name="Neumann-Schaal M."/>
            <person name="Geppert A."/>
            <person name="Luckner M."/>
            <person name="Wanner G."/>
            <person name="Overmann J."/>
        </authorList>
    </citation>
    <scope>NUCLEOTIDE SEQUENCE [LARGE SCALE GENOMIC DNA]</scope>
    <source>
        <strain evidence="1 2">0125_3</strain>
    </source>
</reference>
<dbReference type="AlphaFoldDB" id="A0A6M4GPW9"/>